<dbReference type="InterPro" id="IPR027291">
    <property type="entry name" value="Glyco_hydro_38_N_sf"/>
</dbReference>
<feature type="domain" description="Glycoside hydrolase family 57 N-terminal" evidence="4">
    <location>
        <begin position="9"/>
        <end position="397"/>
    </location>
</feature>
<dbReference type="PANTHER" id="PTHR36306">
    <property type="entry name" value="ALPHA-AMYLASE-RELATED-RELATED"/>
    <property type="match status" value="1"/>
</dbReference>
<dbReference type="InterPro" id="IPR052046">
    <property type="entry name" value="GH57_Enzymes"/>
</dbReference>
<evidence type="ECO:0000256" key="3">
    <source>
        <dbReference type="RuleBase" id="RU361196"/>
    </source>
</evidence>
<evidence type="ECO:0000256" key="2">
    <source>
        <dbReference type="ARBA" id="ARBA00023277"/>
    </source>
</evidence>
<dbReference type="Pfam" id="PF03065">
    <property type="entry name" value="Glyco_hydro_57"/>
    <property type="match status" value="1"/>
</dbReference>
<keyword evidence="6" id="KW-1185">Reference proteome</keyword>
<proteinExistence type="inferred from homology"/>
<dbReference type="InterPro" id="IPR011330">
    <property type="entry name" value="Glyco_hydro/deAcase_b/a-brl"/>
</dbReference>
<dbReference type="SUPFAM" id="SSF88713">
    <property type="entry name" value="Glycoside hydrolase/deacetylase"/>
    <property type="match status" value="1"/>
</dbReference>
<organism evidence="5 6">
    <name type="scientific">Sulfurimonas diazotrophicus</name>
    <dbReference type="NCBI Taxonomy" id="3131939"/>
    <lineage>
        <taxon>Bacteria</taxon>
        <taxon>Pseudomonadati</taxon>
        <taxon>Campylobacterota</taxon>
        <taxon>Epsilonproteobacteria</taxon>
        <taxon>Campylobacterales</taxon>
        <taxon>Sulfurimonadaceae</taxon>
        <taxon>Sulfurimonas</taxon>
    </lineage>
</organism>
<dbReference type="RefSeq" id="WP_345971780.1">
    <property type="nucleotide sequence ID" value="NZ_CP147920.1"/>
</dbReference>
<dbReference type="GO" id="GO:0016787">
    <property type="term" value="F:hydrolase activity"/>
    <property type="evidence" value="ECO:0007669"/>
    <property type="project" value="UniProtKB-KW"/>
</dbReference>
<protein>
    <submittedName>
        <fullName evidence="5">Glycoside hydrolase family 57 protein</fullName>
    </submittedName>
</protein>
<dbReference type="PANTHER" id="PTHR36306:SF1">
    <property type="entry name" value="ALPHA-AMYLASE-RELATED"/>
    <property type="match status" value="1"/>
</dbReference>
<sequence>MRRASLNLAFIWHMHQPDYRDSSGVMTMPWVFLHAIKDYYEMPWLLTRFPGLKATFNVTPPLIEQLNLYRDPLANDAFLALWIKPTEQLEEHERAWMVKMCKSTQFETMVRPLPRYAALFHRDDYSHAQLLELQLLFMLAWCGNYLRQHSSVVKKLLAQQDAYSQRDKHALLEELTSFVATILPFYAQLQKSGTIAVSTTPYNHPILPLLLDVGNAKKANPHTTLPANPLSLEGDAVEQVRRAIALYQKTFGTDPVGFWPAEGAVDERSVGIYREHGLKWIATDEEILFRSLKNSAREDLYSPYRFDGVTIGFRDHGLSDLIGFTYRFKPADEAAEHFIRSVGGIASGKAERTVFVILDGENAWEFFENNAYDFFTALYARLKSSDGLQTVTMNEVALQPDQPTLPHLAPGSWIYGNFDTWSGHVEKNRAWELIYQTRRDADHHGGGVDPETAEKIRFHFLAAECSDWFWWYGDDHATDFAEEFDALFRDHLIAIYRLLGMQPPADLFDPIITQKGRDAFLTYPQSAVSPIIDGKESSFFEWLGSGMVDESKGYSTMDRVRGPIEKIHYGHDEEQVYLAFEGDTEMLRTKGCMLVVTIEENGRQAVVPMARTLQDKRLAFAFDERPELALSREGFLGLDVFHLRFEITHGDEIIQTLPGYGSLHIDMNETYAEHWFV</sequence>
<evidence type="ECO:0000259" key="4">
    <source>
        <dbReference type="Pfam" id="PF03065"/>
    </source>
</evidence>
<dbReference type="Gene3D" id="3.20.110.10">
    <property type="entry name" value="Glycoside hydrolase 38, N terminal domain"/>
    <property type="match status" value="1"/>
</dbReference>
<evidence type="ECO:0000313" key="6">
    <source>
        <dbReference type="Proteomes" id="UP001447842"/>
    </source>
</evidence>
<dbReference type="CDD" id="cd10796">
    <property type="entry name" value="GH57N_APU"/>
    <property type="match status" value="1"/>
</dbReference>
<reference evidence="5 6" key="1">
    <citation type="submission" date="2024-03" db="EMBL/GenBank/DDBJ databases">
        <title>Sulfurimonas sp. HSL3-1.</title>
        <authorList>
            <person name="Wang S."/>
        </authorList>
    </citation>
    <scope>NUCLEOTIDE SEQUENCE [LARGE SCALE GENOMIC DNA]</scope>
    <source>
        <strain evidence="5 6">HSL3-1</strain>
    </source>
</reference>
<dbReference type="EMBL" id="CP147920">
    <property type="protein sequence ID" value="XAU13957.1"/>
    <property type="molecule type" value="Genomic_DNA"/>
</dbReference>
<accession>A0ABZ3H982</accession>
<dbReference type="InterPro" id="IPR004300">
    <property type="entry name" value="Glyco_hydro_57_N"/>
</dbReference>
<evidence type="ECO:0000313" key="5">
    <source>
        <dbReference type="EMBL" id="XAU13957.1"/>
    </source>
</evidence>
<gene>
    <name evidence="5" type="ORF">WCY31_06770</name>
</gene>
<comment type="similarity">
    <text evidence="1 3">Belongs to the glycosyl hydrolase 57 family.</text>
</comment>
<keyword evidence="5" id="KW-0378">Hydrolase</keyword>
<keyword evidence="2 3" id="KW-0119">Carbohydrate metabolism</keyword>
<evidence type="ECO:0000256" key="1">
    <source>
        <dbReference type="ARBA" id="ARBA00006821"/>
    </source>
</evidence>
<name>A0ABZ3H982_9BACT</name>
<dbReference type="Proteomes" id="UP001447842">
    <property type="component" value="Chromosome"/>
</dbReference>